<evidence type="ECO:0000256" key="4">
    <source>
        <dbReference type="ARBA" id="ARBA00022643"/>
    </source>
</evidence>
<keyword evidence="6" id="KW-0472">Membrane</keyword>
<evidence type="ECO:0000259" key="7">
    <source>
        <dbReference type="SMART" id="SM00900"/>
    </source>
</evidence>
<dbReference type="PANTHER" id="PTHR36118:SF1">
    <property type="entry name" value="ION-TRANSLOCATING OXIDOREDUCTASE COMPLEX SUBUNIT G"/>
    <property type="match status" value="1"/>
</dbReference>
<dbReference type="PIRSF" id="PIRSF006091">
    <property type="entry name" value="E_trnsport_RnfG"/>
    <property type="match status" value="1"/>
</dbReference>
<dbReference type="EC" id="7.-.-.-" evidence="6"/>
<dbReference type="RefSeq" id="WP_183948301.1">
    <property type="nucleotide sequence ID" value="NZ_JACHHX010000009.1"/>
</dbReference>
<keyword evidence="5 6" id="KW-0249">Electron transport</keyword>
<reference evidence="8 9" key="1">
    <citation type="submission" date="2020-08" db="EMBL/GenBank/DDBJ databases">
        <title>Genomic Encyclopedia of Type Strains, Phase IV (KMG-IV): sequencing the most valuable type-strain genomes for metagenomic binning, comparative biology and taxonomic classification.</title>
        <authorList>
            <person name="Goeker M."/>
        </authorList>
    </citation>
    <scope>NUCLEOTIDE SEQUENCE [LARGE SCALE GENOMIC DNA]</scope>
    <source>
        <strain evidence="8 9">DSM 25897</strain>
    </source>
</reference>
<keyword evidence="6" id="KW-1133">Transmembrane helix</keyword>
<proteinExistence type="inferred from homology"/>
<protein>
    <recommendedName>
        <fullName evidence="6">Ion-translocating oxidoreductase complex subunit G</fullName>
        <ecNumber evidence="6">7.-.-.-</ecNumber>
    </recommendedName>
    <alternativeName>
        <fullName evidence="6">Rnf electron transport complex subunit G</fullName>
    </alternativeName>
</protein>
<dbReference type="GO" id="GO:0005886">
    <property type="term" value="C:plasma membrane"/>
    <property type="evidence" value="ECO:0007669"/>
    <property type="project" value="UniProtKB-SubCell"/>
</dbReference>
<keyword evidence="2 6" id="KW-0597">Phosphoprotein</keyword>
<comment type="subcellular location">
    <subcellularLocation>
        <location evidence="6">Cell inner membrane</location>
        <topology evidence="6">Single-pass membrane protein</topology>
    </subcellularLocation>
</comment>
<sequence length="225" mass="24069">MNFTLRQILSAGALLALTALLAAGLLTGVKELTAGRIAEAERQAQLRALAAVLPRDRYDNDPLADAITVRAPAWLGSDTPLPVWRARRDGTETQLVLRALAPDGYSGSIALLIGIGRDGRLAGVRVIDHRETPGLGDAIEAEKSDWIDRFIGRGLGDPPPERWAVRKDGGDFDAFAGATITPRAVIAAVHRALAFVEKHGDTLYAAAAGAELRFDDAPDTPRRPR</sequence>
<keyword evidence="1 6" id="KW-0813">Transport</keyword>
<dbReference type="GO" id="GO:0022900">
    <property type="term" value="P:electron transport chain"/>
    <property type="evidence" value="ECO:0007669"/>
    <property type="project" value="UniProtKB-UniRule"/>
</dbReference>
<keyword evidence="6" id="KW-0812">Transmembrane</keyword>
<comment type="similarity">
    <text evidence="6">Belongs to the RnfG family.</text>
</comment>
<evidence type="ECO:0000313" key="9">
    <source>
        <dbReference type="Proteomes" id="UP000519004"/>
    </source>
</evidence>
<evidence type="ECO:0000256" key="2">
    <source>
        <dbReference type="ARBA" id="ARBA00022553"/>
    </source>
</evidence>
<feature type="modified residue" description="FMN phosphoryl threonine" evidence="6">
    <location>
        <position position="179"/>
    </location>
</feature>
<dbReference type="SMART" id="SM00900">
    <property type="entry name" value="FMN_bind"/>
    <property type="match status" value="1"/>
</dbReference>
<evidence type="ECO:0000256" key="6">
    <source>
        <dbReference type="HAMAP-Rule" id="MF_00479"/>
    </source>
</evidence>
<dbReference type="PANTHER" id="PTHR36118">
    <property type="entry name" value="ION-TRANSLOCATING OXIDOREDUCTASE COMPLEX SUBUNIT G"/>
    <property type="match status" value="1"/>
</dbReference>
<dbReference type="Pfam" id="PF04205">
    <property type="entry name" value="FMN_bind"/>
    <property type="match status" value="1"/>
</dbReference>
<organism evidence="8 9">
    <name type="scientific">Rehaibacterium terrae</name>
    <dbReference type="NCBI Taxonomy" id="1341696"/>
    <lineage>
        <taxon>Bacteria</taxon>
        <taxon>Pseudomonadati</taxon>
        <taxon>Pseudomonadota</taxon>
        <taxon>Gammaproteobacteria</taxon>
        <taxon>Lysobacterales</taxon>
        <taxon>Lysobacteraceae</taxon>
        <taxon>Rehaibacterium</taxon>
    </lineage>
</organism>
<evidence type="ECO:0000256" key="5">
    <source>
        <dbReference type="ARBA" id="ARBA00022982"/>
    </source>
</evidence>
<comment type="caution">
    <text evidence="8">The sequence shown here is derived from an EMBL/GenBank/DDBJ whole genome shotgun (WGS) entry which is preliminary data.</text>
</comment>
<keyword evidence="6" id="KW-1003">Cell membrane</keyword>
<gene>
    <name evidence="6" type="primary">rnfG</name>
    <name evidence="8" type="ORF">HNQ58_001524</name>
</gene>
<dbReference type="Proteomes" id="UP000519004">
    <property type="component" value="Unassembled WGS sequence"/>
</dbReference>
<dbReference type="GO" id="GO:0009055">
    <property type="term" value="F:electron transfer activity"/>
    <property type="evidence" value="ECO:0007669"/>
    <property type="project" value="InterPro"/>
</dbReference>
<evidence type="ECO:0000256" key="1">
    <source>
        <dbReference type="ARBA" id="ARBA00022448"/>
    </source>
</evidence>
<dbReference type="NCBIfam" id="TIGR01947">
    <property type="entry name" value="rnfG"/>
    <property type="match status" value="1"/>
</dbReference>
<dbReference type="InterPro" id="IPR007329">
    <property type="entry name" value="FMN-bd"/>
</dbReference>
<evidence type="ECO:0000256" key="3">
    <source>
        <dbReference type="ARBA" id="ARBA00022630"/>
    </source>
</evidence>
<comment type="subunit">
    <text evidence="6">The complex is composed of six subunits: RnfA, RnfB, RnfC, RnfD, RnfE and RnfG.</text>
</comment>
<keyword evidence="6" id="KW-1278">Translocase</keyword>
<dbReference type="NCBIfam" id="NF002519">
    <property type="entry name" value="PRK01908.1"/>
    <property type="match status" value="1"/>
</dbReference>
<comment type="cofactor">
    <cofactor evidence="6">
        <name>FMN</name>
        <dbReference type="ChEBI" id="CHEBI:58210"/>
    </cofactor>
</comment>
<keyword evidence="3 6" id="KW-0285">Flavoprotein</keyword>
<keyword evidence="9" id="KW-1185">Reference proteome</keyword>
<name>A0A7W7Y043_9GAMM</name>
<dbReference type="EMBL" id="JACHHX010000009">
    <property type="protein sequence ID" value="MBB5015620.1"/>
    <property type="molecule type" value="Genomic_DNA"/>
</dbReference>
<comment type="function">
    <text evidence="6">Part of a membrane-bound complex that couples electron transfer with translocation of ions across the membrane.</text>
</comment>
<dbReference type="AlphaFoldDB" id="A0A7W7Y043"/>
<keyword evidence="6" id="KW-0997">Cell inner membrane</keyword>
<dbReference type="InterPro" id="IPR010209">
    <property type="entry name" value="Ion_transpt_RnfG/RsxG"/>
</dbReference>
<evidence type="ECO:0000313" key="8">
    <source>
        <dbReference type="EMBL" id="MBB5015620.1"/>
    </source>
</evidence>
<accession>A0A7W7Y043</accession>
<keyword evidence="4 6" id="KW-0288">FMN</keyword>
<dbReference type="GO" id="GO:0010181">
    <property type="term" value="F:FMN binding"/>
    <property type="evidence" value="ECO:0007669"/>
    <property type="project" value="InterPro"/>
</dbReference>
<feature type="domain" description="FMN-binding" evidence="7">
    <location>
        <begin position="104"/>
        <end position="196"/>
    </location>
</feature>
<dbReference type="HAMAP" id="MF_00479">
    <property type="entry name" value="RsxG_RnfG"/>
    <property type="match status" value="1"/>
</dbReference>